<dbReference type="InterPro" id="IPR018247">
    <property type="entry name" value="EF_Hand_1_Ca_BS"/>
</dbReference>
<dbReference type="PANTHER" id="PTHR23048:SF49">
    <property type="entry name" value="FI08416P-RELATED"/>
    <property type="match status" value="1"/>
</dbReference>
<dbReference type="EMBL" id="RCHS01000309">
    <property type="protein sequence ID" value="RMX59524.1"/>
    <property type="molecule type" value="Genomic_DNA"/>
</dbReference>
<feature type="domain" description="EF-hand" evidence="3">
    <location>
        <begin position="7"/>
        <end position="42"/>
    </location>
</feature>
<dbReference type="GO" id="GO:0005509">
    <property type="term" value="F:calcium ion binding"/>
    <property type="evidence" value="ECO:0007669"/>
    <property type="project" value="InterPro"/>
</dbReference>
<keyword evidence="1" id="KW-0677">Repeat</keyword>
<dbReference type="PROSITE" id="PS00018">
    <property type="entry name" value="EF_HAND_1"/>
    <property type="match status" value="1"/>
</dbReference>
<evidence type="ECO:0000256" key="2">
    <source>
        <dbReference type="ARBA" id="ARBA00022837"/>
    </source>
</evidence>
<gene>
    <name evidence="4" type="ORF">pdam_00003671</name>
</gene>
<dbReference type="OMA" id="XEKMTEE"/>
<keyword evidence="2" id="KW-0106">Calcium</keyword>
<dbReference type="SMART" id="SM00054">
    <property type="entry name" value="EFh"/>
    <property type="match status" value="2"/>
</dbReference>
<dbReference type="InterPro" id="IPR050230">
    <property type="entry name" value="CALM/Myosin/TropC-like"/>
</dbReference>
<protein>
    <recommendedName>
        <fullName evidence="3">EF-hand domain-containing protein</fullName>
    </recommendedName>
</protein>
<proteinExistence type="predicted"/>
<dbReference type="FunFam" id="1.10.238.10:FF:000003">
    <property type="entry name" value="Calmodulin A"/>
    <property type="match status" value="1"/>
</dbReference>
<evidence type="ECO:0000313" key="4">
    <source>
        <dbReference type="EMBL" id="RMX59524.1"/>
    </source>
</evidence>
<dbReference type="InterPro" id="IPR002048">
    <property type="entry name" value="EF_hand_dom"/>
</dbReference>
<keyword evidence="5" id="KW-1185">Reference proteome</keyword>
<dbReference type="CDD" id="cd00051">
    <property type="entry name" value="EFh"/>
    <property type="match status" value="1"/>
</dbReference>
<name>A0A3M6V177_POCDA</name>
<dbReference type="SUPFAM" id="SSF47473">
    <property type="entry name" value="EF-hand"/>
    <property type="match status" value="1"/>
</dbReference>
<evidence type="ECO:0000259" key="3">
    <source>
        <dbReference type="PROSITE" id="PS50222"/>
    </source>
</evidence>
<reference evidence="4 5" key="1">
    <citation type="journal article" date="2018" name="Sci. Rep.">
        <title>Comparative analysis of the Pocillopora damicornis genome highlights role of immune system in coral evolution.</title>
        <authorList>
            <person name="Cunning R."/>
            <person name="Bay R.A."/>
            <person name="Gillette P."/>
            <person name="Baker A.C."/>
            <person name="Traylor-Knowles N."/>
        </authorList>
    </citation>
    <scope>NUCLEOTIDE SEQUENCE [LARGE SCALE GENOMIC DNA]</scope>
    <source>
        <strain evidence="4">RSMAS</strain>
        <tissue evidence="4">Whole animal</tissue>
    </source>
</reference>
<dbReference type="Pfam" id="PF13833">
    <property type="entry name" value="EF-hand_8"/>
    <property type="match status" value="1"/>
</dbReference>
<dbReference type="GO" id="GO:0016460">
    <property type="term" value="C:myosin II complex"/>
    <property type="evidence" value="ECO:0007669"/>
    <property type="project" value="TreeGrafter"/>
</dbReference>
<dbReference type="PANTHER" id="PTHR23048">
    <property type="entry name" value="MYOSIN LIGHT CHAIN 1, 3"/>
    <property type="match status" value="1"/>
</dbReference>
<dbReference type="AlphaFoldDB" id="A0A3M6V177"/>
<organism evidence="4 5">
    <name type="scientific">Pocillopora damicornis</name>
    <name type="common">Cauliflower coral</name>
    <name type="synonym">Millepora damicornis</name>
    <dbReference type="NCBI Taxonomy" id="46731"/>
    <lineage>
        <taxon>Eukaryota</taxon>
        <taxon>Metazoa</taxon>
        <taxon>Cnidaria</taxon>
        <taxon>Anthozoa</taxon>
        <taxon>Hexacorallia</taxon>
        <taxon>Scleractinia</taxon>
        <taxon>Astrocoeniina</taxon>
        <taxon>Pocilloporidae</taxon>
        <taxon>Pocillopora</taxon>
    </lineage>
</organism>
<comment type="caution">
    <text evidence="4">The sequence shown here is derived from an EMBL/GenBank/DDBJ whole genome shotgun (WGS) entry which is preliminary data.</text>
</comment>
<evidence type="ECO:0000256" key="1">
    <source>
        <dbReference type="ARBA" id="ARBA00022737"/>
    </source>
</evidence>
<dbReference type="STRING" id="46731.A0A3M6V177"/>
<dbReference type="PROSITE" id="PS50222">
    <property type="entry name" value="EF_HAND_2"/>
    <property type="match status" value="2"/>
</dbReference>
<sequence>MTDLTEEQMLEFKDAFSLFDQVGDGKVDKSQVPGLLRSVGLNPLKQDLDKVKENLKSMREKRVTFEEFLPIYVTLAKKQAGSAEEFTEALKMFDRDGNGYISSAELRRMLTALGDKLTEAQAEHIVAMFETKGMIDYEKLVQEVLSN</sequence>
<accession>A0A3M6V177</accession>
<dbReference type="OrthoDB" id="5959761at2759"/>
<dbReference type="Gene3D" id="1.10.238.10">
    <property type="entry name" value="EF-hand"/>
    <property type="match status" value="2"/>
</dbReference>
<dbReference type="InterPro" id="IPR011992">
    <property type="entry name" value="EF-hand-dom_pair"/>
</dbReference>
<evidence type="ECO:0000313" key="5">
    <source>
        <dbReference type="Proteomes" id="UP000275408"/>
    </source>
</evidence>
<dbReference type="Proteomes" id="UP000275408">
    <property type="component" value="Unassembled WGS sequence"/>
</dbReference>
<feature type="domain" description="EF-hand" evidence="3">
    <location>
        <begin position="81"/>
        <end position="116"/>
    </location>
</feature>